<dbReference type="Proteomes" id="UP000011074">
    <property type="component" value="Chromosome"/>
</dbReference>
<dbReference type="InterPro" id="IPR023213">
    <property type="entry name" value="CAT-like_dom_sf"/>
</dbReference>
<dbReference type="EMBL" id="CP048261">
    <property type="protein sequence ID" value="QST84974.1"/>
    <property type="molecule type" value="Genomic_DNA"/>
</dbReference>
<evidence type="ECO:0000313" key="4">
    <source>
        <dbReference type="Proteomes" id="UP000011074"/>
    </source>
</evidence>
<name>A0A8A1V2Q9_STRR1</name>
<dbReference type="Pfam" id="PF03007">
    <property type="entry name" value="WS_DGAT_cat"/>
    <property type="match status" value="1"/>
</dbReference>
<dbReference type="Gene3D" id="3.30.559.10">
    <property type="entry name" value="Chloramphenicol acetyltransferase-like domain"/>
    <property type="match status" value="1"/>
</dbReference>
<feature type="domain" description="O-acyltransferase WSD1-like N-terminal" evidence="2">
    <location>
        <begin position="64"/>
        <end position="194"/>
    </location>
</feature>
<proteinExistence type="predicted"/>
<dbReference type="Gene3D" id="3.30.559.30">
    <property type="entry name" value="Nonribosomal peptide synthetase, condensation domain"/>
    <property type="match status" value="1"/>
</dbReference>
<organism evidence="3 4">
    <name type="scientific">Streptomyces rimosus subsp. rimosus (strain ATCC 10970 / DSM 40260 / JCM 4667 / NRRL 2234)</name>
    <dbReference type="NCBI Taxonomy" id="1265868"/>
    <lineage>
        <taxon>Bacteria</taxon>
        <taxon>Bacillati</taxon>
        <taxon>Actinomycetota</taxon>
        <taxon>Actinomycetes</taxon>
        <taxon>Kitasatosporales</taxon>
        <taxon>Streptomycetaceae</taxon>
        <taxon>Streptomyces</taxon>
    </lineage>
</organism>
<sequence>MGLDKGVPASGIRDSDRFGSTSANDPLQRVPSAGRKRADRISQVFHQLGTPDQLIVGWTGRLSGQPPTLAALRSHVHERLSTLPALTHRLTPGSRAPHWEPASPPDLRKHVHALRVANPAAWQDAPSQAQALPLPPEHHPRWDLWLITRYDVNHEYVLLLRIHHALADGAGILHVAHVLLALPPWQGTTRPQPPQALGLLRDTREACRLTRDVAASLRPGRPAPPFHQLPTGRRSYASASVSTQHMRELAGALDTSISKAFLTALAATVRGVALSDGTAPTPLAVFWPLSTRQATEQEAAGNFISMARIWLPCDDGSPASSAERIAAQLVPEAIEQRVAASRRLLRHAPPGTARWMIRRCMRGRLTPLTATYLSVSGGHTAAQEGKTTGFSIWGAPVPTQLCHVTLTRFGDQCELSVVYDEALSCGAAFPRLWQAALENLREHA</sequence>
<evidence type="ECO:0000259" key="2">
    <source>
        <dbReference type="Pfam" id="PF03007"/>
    </source>
</evidence>
<dbReference type="GeneID" id="66859655"/>
<dbReference type="GO" id="GO:0045017">
    <property type="term" value="P:glycerolipid biosynthetic process"/>
    <property type="evidence" value="ECO:0007669"/>
    <property type="project" value="InterPro"/>
</dbReference>
<dbReference type="SUPFAM" id="SSF52777">
    <property type="entry name" value="CoA-dependent acyltransferases"/>
    <property type="match status" value="2"/>
</dbReference>
<reference evidence="3" key="3">
    <citation type="journal article" date="2021" name="bioRxiv">
        <title>Bilateral symmetry of linear streptomycete chromosomes.</title>
        <authorList>
            <person name="Algora-Gallardo L."/>
            <person name="Schniete J.K."/>
            <person name="Mark D.R."/>
            <person name="Hunter I.S."/>
            <person name="Herron P.R."/>
        </authorList>
    </citation>
    <scope>NUCLEOTIDE SEQUENCE</scope>
    <source>
        <strain evidence="3">ATCC 10970</strain>
    </source>
</reference>
<reference evidence="3" key="1">
    <citation type="submission" date="2012-12" db="EMBL/GenBank/DDBJ databases">
        <authorList>
            <person name="Pethick F.E."/>
            <person name="MacFadyen A.C."/>
            <person name="Tang Z."/>
            <person name="Sangal V."/>
            <person name="Tze-Tze L."/>
            <person name="Chu J."/>
            <person name="Guo M."/>
            <person name="Kirby R."/>
            <person name="Hoskisson P.A."/>
            <person name="Herron P.R."/>
            <person name="Hunter I.S."/>
        </authorList>
    </citation>
    <scope>NUCLEOTIDE SEQUENCE</scope>
    <source>
        <strain evidence="3">ATCC 10970</strain>
    </source>
</reference>
<dbReference type="GO" id="GO:0004144">
    <property type="term" value="F:diacylglycerol O-acyltransferase activity"/>
    <property type="evidence" value="ECO:0007669"/>
    <property type="project" value="InterPro"/>
</dbReference>
<dbReference type="AlphaFoldDB" id="A0A8A1V2Q9"/>
<reference evidence="3" key="2">
    <citation type="submission" date="2020-01" db="EMBL/GenBank/DDBJ databases">
        <authorList>
            <person name="Algora L."/>
            <person name="Schniete J.K."/>
            <person name="MacFadyen A."/>
            <person name="Hoskisson P.A."/>
            <person name="Hunter I.S."/>
            <person name="Herron P.R."/>
        </authorList>
    </citation>
    <scope>NUCLEOTIDE SEQUENCE</scope>
    <source>
        <strain evidence="3">ATCC 10970</strain>
    </source>
</reference>
<gene>
    <name evidence="3" type="ORF">SRIM_036765</name>
</gene>
<evidence type="ECO:0000313" key="3">
    <source>
        <dbReference type="EMBL" id="QST84974.1"/>
    </source>
</evidence>
<dbReference type="InterPro" id="IPR004255">
    <property type="entry name" value="O-acyltransferase_WSD1_N"/>
</dbReference>
<feature type="region of interest" description="Disordered" evidence="1">
    <location>
        <begin position="1"/>
        <end position="36"/>
    </location>
</feature>
<dbReference type="RefSeq" id="WP_078586982.1">
    <property type="nucleotide sequence ID" value="NZ_CP048261.1"/>
</dbReference>
<accession>A0A8A1V2Q9</accession>
<protein>
    <recommendedName>
        <fullName evidence="2">O-acyltransferase WSD1-like N-terminal domain-containing protein</fullName>
    </recommendedName>
</protein>
<evidence type="ECO:0000256" key="1">
    <source>
        <dbReference type="SAM" id="MobiDB-lite"/>
    </source>
</evidence>